<keyword evidence="7 8" id="KW-0143">Chaperone</keyword>
<dbReference type="InterPro" id="IPR017998">
    <property type="entry name" value="Chaperone_TCP-1"/>
</dbReference>
<dbReference type="SUPFAM" id="SSF52029">
    <property type="entry name" value="GroEL apical domain-like"/>
    <property type="match status" value="1"/>
</dbReference>
<dbReference type="PROSITE" id="PS00995">
    <property type="entry name" value="TCP1_3"/>
    <property type="match status" value="1"/>
</dbReference>
<dbReference type="InterPro" id="IPR002423">
    <property type="entry name" value="Cpn60/GroEL/TCP-1"/>
</dbReference>
<dbReference type="GO" id="GO:0005524">
    <property type="term" value="F:ATP binding"/>
    <property type="evidence" value="ECO:0007669"/>
    <property type="project" value="UniProtKB-KW"/>
</dbReference>
<dbReference type="GO" id="GO:0051082">
    <property type="term" value="F:unfolded protein binding"/>
    <property type="evidence" value="ECO:0007669"/>
    <property type="project" value="InterPro"/>
</dbReference>
<comment type="subunit">
    <text evidence="3">Heterooligomeric complex of about 850 to 900 kDa that forms two stacked rings, 12 to 16 nm in diameter.</text>
</comment>
<dbReference type="PRINTS" id="PR00304">
    <property type="entry name" value="TCOMPLEXTCP1"/>
</dbReference>
<comment type="similarity">
    <text evidence="2 8">Belongs to the TCP-1 chaperonin family.</text>
</comment>
<dbReference type="SUPFAM" id="SSF48592">
    <property type="entry name" value="GroEL equatorial domain-like"/>
    <property type="match status" value="1"/>
</dbReference>
<keyword evidence="4 9" id="KW-0963">Cytoplasm</keyword>
<dbReference type="Gene3D" id="3.30.260.10">
    <property type="entry name" value="TCP-1-like chaperonin intermediate domain"/>
    <property type="match status" value="1"/>
</dbReference>
<keyword evidence="6 8" id="KW-0067">ATP-binding</keyword>
<dbReference type="Gene3D" id="3.50.7.10">
    <property type="entry name" value="GroEL"/>
    <property type="match status" value="1"/>
</dbReference>
<dbReference type="VEuPathDB" id="FungiDB:BTJ68_00164"/>
<dbReference type="FunFam" id="3.30.260.10:FF:000022">
    <property type="entry name" value="T-complex protein 1 subunit eta"/>
    <property type="match status" value="1"/>
</dbReference>
<comment type="subunit">
    <text evidence="9">Heterooligomeric complex that forms two stacked rings.</text>
</comment>
<comment type="caution">
    <text evidence="11">The sequence shown here is derived from an EMBL/GenBank/DDBJ whole genome shotgun (WGS) entry which is preliminary data.</text>
</comment>
<dbReference type="InterPro" id="IPR027410">
    <property type="entry name" value="TCP-1-like_intermed_sf"/>
</dbReference>
<dbReference type="GO" id="GO:0140662">
    <property type="term" value="F:ATP-dependent protein folding chaperone"/>
    <property type="evidence" value="ECO:0007669"/>
    <property type="project" value="InterPro"/>
</dbReference>
<evidence type="ECO:0000256" key="1">
    <source>
        <dbReference type="ARBA" id="ARBA00004496"/>
    </source>
</evidence>
<evidence type="ECO:0000313" key="11">
    <source>
        <dbReference type="EMBL" id="RMZ23795.1"/>
    </source>
</evidence>
<evidence type="ECO:0000256" key="7">
    <source>
        <dbReference type="ARBA" id="ARBA00023186"/>
    </source>
</evidence>
<reference evidence="11 12" key="1">
    <citation type="journal article" date="2018" name="BMC Genomics">
        <title>Genomic evidence for intraspecific hybridization in a clonal and extremely halotolerant yeast.</title>
        <authorList>
            <person name="Gostincar C."/>
            <person name="Stajich J.E."/>
            <person name="Zupancic J."/>
            <person name="Zalar P."/>
            <person name="Gunde-Cimerman N."/>
        </authorList>
    </citation>
    <scope>NUCLEOTIDE SEQUENCE [LARGE SCALE GENOMIC DNA]</scope>
    <source>
        <strain evidence="11 12">EXF-120</strain>
    </source>
</reference>
<dbReference type="PANTHER" id="PTHR11353">
    <property type="entry name" value="CHAPERONIN"/>
    <property type="match status" value="1"/>
</dbReference>
<evidence type="ECO:0000256" key="3">
    <source>
        <dbReference type="ARBA" id="ARBA00011531"/>
    </source>
</evidence>
<dbReference type="Pfam" id="PF00118">
    <property type="entry name" value="Cpn60_TCP1"/>
    <property type="match status" value="1"/>
</dbReference>
<dbReference type="PROSITE" id="PS00751">
    <property type="entry name" value="TCP1_2"/>
    <property type="match status" value="1"/>
</dbReference>
<dbReference type="NCBIfam" id="NF041082">
    <property type="entry name" value="thermosome_alpha"/>
    <property type="match status" value="1"/>
</dbReference>
<dbReference type="GO" id="GO:0005832">
    <property type="term" value="C:chaperonin-containing T-complex"/>
    <property type="evidence" value="ECO:0007669"/>
    <property type="project" value="UniProtKB-ARBA"/>
</dbReference>
<dbReference type="CDD" id="cd03340">
    <property type="entry name" value="TCP1_eta"/>
    <property type="match status" value="1"/>
</dbReference>
<keyword evidence="5 8" id="KW-0547">Nucleotide-binding</keyword>
<dbReference type="InterPro" id="IPR027413">
    <property type="entry name" value="GROEL-like_equatorial_sf"/>
</dbReference>
<comment type="subcellular location">
    <subcellularLocation>
        <location evidence="1 9">Cytoplasm</location>
    </subcellularLocation>
</comment>
<accession>A0A3M7IE92</accession>
<dbReference type="OrthoDB" id="10248520at2759"/>
<dbReference type="InterPro" id="IPR054827">
    <property type="entry name" value="thermosome_alpha"/>
</dbReference>
<dbReference type="EMBL" id="QWIT01000459">
    <property type="protein sequence ID" value="RMZ23795.1"/>
    <property type="molecule type" value="Genomic_DNA"/>
</dbReference>
<dbReference type="NCBIfam" id="NF041083">
    <property type="entry name" value="thermosome_beta"/>
    <property type="match status" value="1"/>
</dbReference>
<dbReference type="GO" id="GO:0016887">
    <property type="term" value="F:ATP hydrolysis activity"/>
    <property type="evidence" value="ECO:0007669"/>
    <property type="project" value="InterPro"/>
</dbReference>
<evidence type="ECO:0000256" key="8">
    <source>
        <dbReference type="RuleBase" id="RU004187"/>
    </source>
</evidence>
<organism evidence="11 12">
    <name type="scientific">Hortaea werneckii</name>
    <name type="common">Black yeast</name>
    <name type="synonym">Cladosporium werneckii</name>
    <dbReference type="NCBI Taxonomy" id="91943"/>
    <lineage>
        <taxon>Eukaryota</taxon>
        <taxon>Fungi</taxon>
        <taxon>Dikarya</taxon>
        <taxon>Ascomycota</taxon>
        <taxon>Pezizomycotina</taxon>
        <taxon>Dothideomycetes</taxon>
        <taxon>Dothideomycetidae</taxon>
        <taxon>Mycosphaerellales</taxon>
        <taxon>Teratosphaeriaceae</taxon>
        <taxon>Hortaea</taxon>
    </lineage>
</organism>
<protein>
    <recommendedName>
        <fullName evidence="9">T-complex protein 1 subunit eta</fullName>
        <shortName evidence="9">TCP-1-eta</shortName>
    </recommendedName>
    <alternativeName>
        <fullName evidence="9">CCT-eta</fullName>
    </alternativeName>
</protein>
<comment type="function">
    <text evidence="9">Molecular chaperone; assists the folding of proteins upon ATP hydrolysis. Known to play a role, in vitro, in the folding of actin and tubulin.</text>
</comment>
<evidence type="ECO:0000256" key="4">
    <source>
        <dbReference type="ARBA" id="ARBA00022490"/>
    </source>
</evidence>
<feature type="region of interest" description="Disordered" evidence="10">
    <location>
        <begin position="527"/>
        <end position="560"/>
    </location>
</feature>
<dbReference type="AlphaFoldDB" id="A0A3M7IE92"/>
<evidence type="ECO:0000256" key="2">
    <source>
        <dbReference type="ARBA" id="ARBA00008020"/>
    </source>
</evidence>
<dbReference type="FunFam" id="3.50.7.10:FF:000006">
    <property type="entry name" value="T-complex protein 1 subunit eta"/>
    <property type="match status" value="1"/>
</dbReference>
<evidence type="ECO:0000313" key="12">
    <source>
        <dbReference type="Proteomes" id="UP000281677"/>
    </source>
</evidence>
<evidence type="ECO:0000256" key="5">
    <source>
        <dbReference type="ARBA" id="ARBA00022741"/>
    </source>
</evidence>
<gene>
    <name evidence="11" type="ORF">D0859_12164</name>
</gene>
<evidence type="ECO:0000256" key="10">
    <source>
        <dbReference type="SAM" id="MobiDB-lite"/>
    </source>
</evidence>
<dbReference type="Proteomes" id="UP000281677">
    <property type="component" value="Unassembled WGS sequence"/>
</dbReference>
<dbReference type="Gene3D" id="1.10.560.10">
    <property type="entry name" value="GroEL-like equatorial domain"/>
    <property type="match status" value="1"/>
</dbReference>
<dbReference type="InterPro" id="IPR053374">
    <property type="entry name" value="TCP-1_chaperonin"/>
</dbReference>
<dbReference type="InterPro" id="IPR027409">
    <property type="entry name" value="GroEL-like_apical_dom_sf"/>
</dbReference>
<dbReference type="FunFam" id="1.10.560.10:FF:000017">
    <property type="entry name" value="T-complex protein 1 subunit eta"/>
    <property type="match status" value="1"/>
</dbReference>
<dbReference type="SUPFAM" id="SSF54849">
    <property type="entry name" value="GroEL-intermediate domain like"/>
    <property type="match status" value="1"/>
</dbReference>
<dbReference type="NCBIfam" id="TIGR02345">
    <property type="entry name" value="chap_CCT_eta"/>
    <property type="match status" value="1"/>
</dbReference>
<name>A0A3M7IE92_HORWE</name>
<evidence type="ECO:0000256" key="9">
    <source>
        <dbReference type="RuleBase" id="RU365042"/>
    </source>
</evidence>
<sequence length="560" mass="61037">MSGFGGQTPTIVVLKEGTDASQGRGQILSNINACLAVQGTIKSTLGPYGGDLLLVDENGKQTITNDGATVMKLLDIVHPAARILTDIARSQDAEVGDGTTSVVVLAGEVLKEIKEHVEQGVSSQILVKGLRRASMMAVNRIKEIAVNTSEGNQRETLRKLAATAMSSKLIHRNAEFFTKMVVDAVLSLDQDDLNEKLIGIKKIQGGGLQDSLLVNGVAFKKTFSYAGFEQQPKYFKDPSIVCLNVELELKSEKDNAEIRVEQVSEYQAIVDAEWRIIYDKMEALYKTGAKVVLSKLPIGDLATQYFADRDIFCAGRVSSEDLERVCQATGASVQSTCSDIQPSHLGTCEKFEERQIGGERYNFFEGCPKAKTCTMVLRGGAEQFIAEVERSLHDAVMIVKRAIKNNTIVAGGGACEMEISAYLHSFADKNVPHKQQAIIKSFAKALEVIPRQLCDNAGFDATDILNRLRVEHRKGNVWAGVDFEHEGIRDNLAAFVWEPALVKLNAISAAIEASCLILSVDETIKNQESQQPQAPQRGLPPGAAQRAMRGRGRGMPSRGR</sequence>
<dbReference type="InterPro" id="IPR002194">
    <property type="entry name" value="Chaperonin_TCP-1_CS"/>
</dbReference>
<evidence type="ECO:0000256" key="6">
    <source>
        <dbReference type="ARBA" id="ARBA00022840"/>
    </source>
</evidence>
<dbReference type="InterPro" id="IPR012720">
    <property type="entry name" value="Chap_CCT_eta"/>
</dbReference>
<proteinExistence type="inferred from homology"/>